<dbReference type="InterPro" id="IPR051821">
    <property type="entry name" value="Asp/Asn_beta-hydroxylase"/>
</dbReference>
<evidence type="ECO:0000259" key="5">
    <source>
        <dbReference type="Pfam" id="PF05118"/>
    </source>
</evidence>
<comment type="similarity">
    <text evidence="1">Belongs to the aspartyl/asparaginyl beta-hydroxylase family.</text>
</comment>
<dbReference type="PANTHER" id="PTHR46332:SF5">
    <property type="entry name" value="ASPARTATE BETA-HYDROXYLASE DOMAIN CONTAINING 2"/>
    <property type="match status" value="1"/>
</dbReference>
<evidence type="ECO:0000256" key="1">
    <source>
        <dbReference type="ARBA" id="ARBA00007730"/>
    </source>
</evidence>
<keyword evidence="3" id="KW-0560">Oxidoreductase</keyword>
<dbReference type="EMBL" id="JALLAZ020000172">
    <property type="protein sequence ID" value="KAL3801874.1"/>
    <property type="molecule type" value="Genomic_DNA"/>
</dbReference>
<dbReference type="GO" id="GO:0051213">
    <property type="term" value="F:dioxygenase activity"/>
    <property type="evidence" value="ECO:0007669"/>
    <property type="project" value="UniProtKB-KW"/>
</dbReference>
<evidence type="ECO:0000313" key="6">
    <source>
        <dbReference type="EMBL" id="KAL3801874.1"/>
    </source>
</evidence>
<reference evidence="6 7" key="1">
    <citation type="submission" date="2024-10" db="EMBL/GenBank/DDBJ databases">
        <title>Updated reference genomes for cyclostephanoid diatoms.</title>
        <authorList>
            <person name="Roberts W.R."/>
            <person name="Alverson A.J."/>
        </authorList>
    </citation>
    <scope>NUCLEOTIDE SEQUENCE [LARGE SCALE GENOMIC DNA]</scope>
    <source>
        <strain evidence="6 7">AJA276-08</strain>
    </source>
</reference>
<accession>A0ABD3QNX2</accession>
<keyword evidence="2" id="KW-0223">Dioxygenase</keyword>
<dbReference type="Pfam" id="PF05118">
    <property type="entry name" value="Asp_Arg_Hydrox"/>
    <property type="match status" value="1"/>
</dbReference>
<feature type="compositionally biased region" description="Low complexity" evidence="4">
    <location>
        <begin position="85"/>
        <end position="106"/>
    </location>
</feature>
<proteinExistence type="inferred from homology"/>
<evidence type="ECO:0000256" key="4">
    <source>
        <dbReference type="SAM" id="MobiDB-lite"/>
    </source>
</evidence>
<dbReference type="InterPro" id="IPR007803">
    <property type="entry name" value="Asp/Arg/Pro-Hydrxlase"/>
</dbReference>
<dbReference type="PANTHER" id="PTHR46332">
    <property type="entry name" value="ASPARTATE BETA-HYDROXYLASE DOMAIN-CONTAINING PROTEIN 2"/>
    <property type="match status" value="1"/>
</dbReference>
<evidence type="ECO:0000256" key="3">
    <source>
        <dbReference type="ARBA" id="ARBA00023002"/>
    </source>
</evidence>
<comment type="caution">
    <text evidence="6">The sequence shown here is derived from an EMBL/GenBank/DDBJ whole genome shotgun (WGS) entry which is preliminary data.</text>
</comment>
<evidence type="ECO:0000313" key="7">
    <source>
        <dbReference type="Proteomes" id="UP001530315"/>
    </source>
</evidence>
<dbReference type="Gene3D" id="2.60.120.330">
    <property type="entry name" value="B-lactam Antibiotic, Isopenicillin N Synthase, Chain"/>
    <property type="match status" value="1"/>
</dbReference>
<feature type="region of interest" description="Disordered" evidence="4">
    <location>
        <begin position="82"/>
        <end position="115"/>
    </location>
</feature>
<evidence type="ECO:0000256" key="2">
    <source>
        <dbReference type="ARBA" id="ARBA00022964"/>
    </source>
</evidence>
<dbReference type="AlphaFoldDB" id="A0ABD3QNX2"/>
<protein>
    <recommendedName>
        <fullName evidence="5">Aspartyl/asparaginy/proline hydroxylase domain-containing protein</fullName>
    </recommendedName>
</protein>
<gene>
    <name evidence="6" type="ORF">ACHAW5_003787</name>
</gene>
<feature type="domain" description="Aspartyl/asparaginy/proline hydroxylase" evidence="5">
    <location>
        <begin position="228"/>
        <end position="377"/>
    </location>
</feature>
<dbReference type="SUPFAM" id="SSF51197">
    <property type="entry name" value="Clavaminate synthase-like"/>
    <property type="match status" value="1"/>
</dbReference>
<organism evidence="6 7">
    <name type="scientific">Stephanodiscus triporus</name>
    <dbReference type="NCBI Taxonomy" id="2934178"/>
    <lineage>
        <taxon>Eukaryota</taxon>
        <taxon>Sar</taxon>
        <taxon>Stramenopiles</taxon>
        <taxon>Ochrophyta</taxon>
        <taxon>Bacillariophyta</taxon>
        <taxon>Coscinodiscophyceae</taxon>
        <taxon>Thalassiosirophycidae</taxon>
        <taxon>Stephanodiscales</taxon>
        <taxon>Stephanodiscaceae</taxon>
        <taxon>Stephanodiscus</taxon>
    </lineage>
</organism>
<sequence>MLLRRLVKVEPQLFEGMRPQILDAVDGMIVERGRKKNSTMVGAWQRWLHLGGTSPLLLFVRVISDAIQQIFSIMSKTGKDPKFLSGDTTTRASGGSGGSATATTTTPQLSPQPGQNPTVFFLPGLEATPLHDCVICPTVKCPCSRLWTKYEEEMKYIRPSIRSKTPACKIKRPPVRTTMGGDVEALRNGCDVIRRELLEFLLLNKNCGSQYNPFQPFDPKVYTHAISTVKREGTAKVDHERRRHLHQQPQQQPEWSSIYLYHRGILQSNLCKTHFPQTLHILETQCSHRMAGKCGFGSVYFSKLGRNTKVKEHCGPTNLRWRCHLPLIVPAPPRNENRKSHLRVGLANVNEKLVGWEEGKPILFDDSFLHSAVHHGDDVIGENDADDEDAKAYDDVIHINSSSSNSGARIVLIVDFWHPSLSESDRTALGILYPPGS</sequence>
<dbReference type="InterPro" id="IPR027443">
    <property type="entry name" value="IPNS-like_sf"/>
</dbReference>
<name>A0ABD3QNX2_9STRA</name>
<keyword evidence="7" id="KW-1185">Reference proteome</keyword>
<dbReference type="Proteomes" id="UP001530315">
    <property type="component" value="Unassembled WGS sequence"/>
</dbReference>